<reference evidence="2 3" key="1">
    <citation type="journal article" date="2018" name="Mol. Biol. Evol.">
        <title>Analysis of the draft genome of the red seaweed Gracilariopsis chorda provides insights into genome size evolution in Rhodophyta.</title>
        <authorList>
            <person name="Lee J."/>
            <person name="Yang E.C."/>
            <person name="Graf L."/>
            <person name="Yang J.H."/>
            <person name="Qiu H."/>
            <person name="Zel Zion U."/>
            <person name="Chan C.X."/>
            <person name="Stephens T.G."/>
            <person name="Weber A.P.M."/>
            <person name="Boo G.H."/>
            <person name="Boo S.M."/>
            <person name="Kim K.M."/>
            <person name="Shin Y."/>
            <person name="Jung M."/>
            <person name="Lee S.J."/>
            <person name="Yim H.S."/>
            <person name="Lee J.H."/>
            <person name="Bhattacharya D."/>
            <person name="Yoon H.S."/>
        </authorList>
    </citation>
    <scope>NUCLEOTIDE SEQUENCE [LARGE SCALE GENOMIC DNA]</scope>
    <source>
        <strain evidence="2 3">SKKU-2015</strain>
        <tissue evidence="2">Whole body</tissue>
    </source>
</reference>
<sequence>MEDFGSSSLHLRPCSLEDYFNIAAEDGVYDLIEGILVMKEMADQEQDRGAAFWAMKFNNEKPEKDKRVAMLNPSVEISSDSTGNSNKGSRKPIVLRPDMAIGKLPNDKQRRTVPQESQDIMFPKG</sequence>
<dbReference type="InterPro" id="IPR012296">
    <property type="entry name" value="Nuclease_put_TT1808"/>
</dbReference>
<proteinExistence type="predicted"/>
<evidence type="ECO:0000313" key="3">
    <source>
        <dbReference type="Proteomes" id="UP000247409"/>
    </source>
</evidence>
<dbReference type="Proteomes" id="UP000247409">
    <property type="component" value="Unassembled WGS sequence"/>
</dbReference>
<name>A0A2V3IMS6_9FLOR</name>
<keyword evidence="3" id="KW-1185">Reference proteome</keyword>
<dbReference type="EMBL" id="NBIV01000127">
    <property type="protein sequence ID" value="PXF43385.1"/>
    <property type="molecule type" value="Genomic_DNA"/>
</dbReference>
<dbReference type="AlphaFoldDB" id="A0A2V3IMS6"/>
<comment type="caution">
    <text evidence="2">The sequence shown here is derived from an EMBL/GenBank/DDBJ whole genome shotgun (WGS) entry which is preliminary data.</text>
</comment>
<feature type="compositionally biased region" description="Polar residues" evidence="1">
    <location>
        <begin position="75"/>
        <end position="87"/>
    </location>
</feature>
<feature type="region of interest" description="Disordered" evidence="1">
    <location>
        <begin position="74"/>
        <end position="125"/>
    </location>
</feature>
<gene>
    <name evidence="2" type="ORF">BWQ96_06880</name>
</gene>
<accession>A0A2V3IMS6</accession>
<organism evidence="2 3">
    <name type="scientific">Gracilariopsis chorda</name>
    <dbReference type="NCBI Taxonomy" id="448386"/>
    <lineage>
        <taxon>Eukaryota</taxon>
        <taxon>Rhodophyta</taxon>
        <taxon>Florideophyceae</taxon>
        <taxon>Rhodymeniophycidae</taxon>
        <taxon>Gracilariales</taxon>
        <taxon>Gracilariaceae</taxon>
        <taxon>Gracilariopsis</taxon>
    </lineage>
</organism>
<dbReference type="Gene3D" id="3.90.1570.10">
    <property type="entry name" value="tt1808, chain A"/>
    <property type="match status" value="1"/>
</dbReference>
<protein>
    <submittedName>
        <fullName evidence="2">Uncharacterized protein</fullName>
    </submittedName>
</protein>
<evidence type="ECO:0000256" key="1">
    <source>
        <dbReference type="SAM" id="MobiDB-lite"/>
    </source>
</evidence>
<evidence type="ECO:0000313" key="2">
    <source>
        <dbReference type="EMBL" id="PXF43385.1"/>
    </source>
</evidence>